<dbReference type="Gene3D" id="3.50.50.60">
    <property type="entry name" value="FAD/NAD(P)-binding domain"/>
    <property type="match status" value="1"/>
</dbReference>
<dbReference type="AlphaFoldDB" id="A0A559KZA3"/>
<evidence type="ECO:0000256" key="4">
    <source>
        <dbReference type="ARBA" id="ARBA00023002"/>
    </source>
</evidence>
<dbReference type="InterPro" id="IPR036188">
    <property type="entry name" value="FAD/NAD-bd_sf"/>
</dbReference>
<keyword evidence="6" id="KW-0503">Monooxygenase</keyword>
<dbReference type="InterPro" id="IPR050641">
    <property type="entry name" value="RIFMO-like"/>
</dbReference>
<feature type="domain" description="FAD-binding" evidence="5">
    <location>
        <begin position="4"/>
        <end position="349"/>
    </location>
</feature>
<dbReference type="Pfam" id="PF01494">
    <property type="entry name" value="FAD_binding_3"/>
    <property type="match status" value="1"/>
</dbReference>
<evidence type="ECO:0000313" key="6">
    <source>
        <dbReference type="EMBL" id="TVY65818.1"/>
    </source>
</evidence>
<dbReference type="InterPro" id="IPR002938">
    <property type="entry name" value="FAD-bd"/>
</dbReference>
<protein>
    <submittedName>
        <fullName evidence="6">FAD-dependent monooxygenase terC</fullName>
    </submittedName>
</protein>
<evidence type="ECO:0000313" key="7">
    <source>
        <dbReference type="Proteomes" id="UP000320707"/>
    </source>
</evidence>
<keyword evidence="2" id="KW-0285">Flavoprotein</keyword>
<gene>
    <name evidence="6" type="primary">terC-0</name>
    <name evidence="6" type="ORF">Focb16_v009913</name>
</gene>
<dbReference type="GO" id="GO:0016709">
    <property type="term" value="F:oxidoreductase activity, acting on paired donors, with incorporation or reduction of molecular oxygen, NAD(P)H as one donor, and incorporation of one atom of oxygen"/>
    <property type="evidence" value="ECO:0007669"/>
    <property type="project" value="UniProtKB-ARBA"/>
</dbReference>
<evidence type="ECO:0000259" key="5">
    <source>
        <dbReference type="Pfam" id="PF01494"/>
    </source>
</evidence>
<dbReference type="PANTHER" id="PTHR43004">
    <property type="entry name" value="TRK SYSTEM POTASSIUM UPTAKE PROTEIN"/>
    <property type="match status" value="1"/>
</dbReference>
<dbReference type="PRINTS" id="PR00420">
    <property type="entry name" value="RNGMNOXGNASE"/>
</dbReference>
<evidence type="ECO:0000256" key="2">
    <source>
        <dbReference type="ARBA" id="ARBA00022630"/>
    </source>
</evidence>
<name>A0A559KZA3_FUSOC</name>
<evidence type="ECO:0000256" key="3">
    <source>
        <dbReference type="ARBA" id="ARBA00022827"/>
    </source>
</evidence>
<dbReference type="GO" id="GO:0071949">
    <property type="term" value="F:FAD binding"/>
    <property type="evidence" value="ECO:0007669"/>
    <property type="project" value="InterPro"/>
</dbReference>
<dbReference type="SUPFAM" id="SSF51905">
    <property type="entry name" value="FAD/NAD(P)-binding domain"/>
    <property type="match status" value="1"/>
</dbReference>
<comment type="cofactor">
    <cofactor evidence="1">
        <name>FAD</name>
        <dbReference type="ChEBI" id="CHEBI:57692"/>
    </cofactor>
</comment>
<dbReference type="Gene3D" id="3.30.70.2450">
    <property type="match status" value="1"/>
</dbReference>
<keyword evidence="3" id="KW-0274">FAD</keyword>
<reference evidence="6 7" key="1">
    <citation type="journal article" date="2019" name="Microbiol. Resour. Announc.">
        <title>High-quality draft genome sequence of Fusarium oxysporum f. sp. cubense strain 160527, a causal agent of Panama disease.</title>
        <authorList>
            <person name="Asai S."/>
            <person name="Ayukawa Y."/>
            <person name="Gan P."/>
            <person name="Masuda S."/>
            <person name="Komatsu K."/>
            <person name="Shirasu K."/>
            <person name="Arie T."/>
        </authorList>
    </citation>
    <scope>NUCLEOTIDE SEQUENCE [LARGE SCALE GENOMIC DNA]</scope>
    <source>
        <strain evidence="6 7">160527</strain>
    </source>
</reference>
<proteinExistence type="predicted"/>
<sequence length="410" mass="45878">MAITKVLIIGAGPSGLLLGLFLSQAGIPFEILERGYGLNQSPRATHYLRPACHELQRAGVLDEIISRGFLPKTISWRRRGPVKGERIVKYRLHNDDPNALGMTCLPQPQIGQVLLEKLASVDAPSVRFGVKVIGAGQDETQAWVDVTKEGSDKIERYHASYVIGCDGGGSAVRKSLYGDDFPGFTWKQQLVATNVRYDMTGFDYDDINAVLHEEHPHNFVRISKEPGLYRVTYAERDDFTPEQLRARLEWKYENMLPNNPKPDAWVLENFSPCKVHQRIVDKLRVGKIILVGDAGHLTNPIGGFGLSGAICDVGALADCLVGIHTGQAEESILDKYDELRRKVWHEVVNSNSSRNFTGTYEADVDEMVEMWKAMDPSVMEESFWTMDLLTDLRQYYINPDAAIAKKAGEQ</sequence>
<dbReference type="PANTHER" id="PTHR43004:SF19">
    <property type="entry name" value="BINDING MONOOXYGENASE, PUTATIVE (JCVI)-RELATED"/>
    <property type="match status" value="1"/>
</dbReference>
<keyword evidence="4" id="KW-0560">Oxidoreductase</keyword>
<evidence type="ECO:0000256" key="1">
    <source>
        <dbReference type="ARBA" id="ARBA00001974"/>
    </source>
</evidence>
<accession>A0A559KZA3</accession>
<organism evidence="6 7">
    <name type="scientific">Fusarium oxysporum f. sp. cubense</name>
    <dbReference type="NCBI Taxonomy" id="61366"/>
    <lineage>
        <taxon>Eukaryota</taxon>
        <taxon>Fungi</taxon>
        <taxon>Dikarya</taxon>
        <taxon>Ascomycota</taxon>
        <taxon>Pezizomycotina</taxon>
        <taxon>Sordariomycetes</taxon>
        <taxon>Hypocreomycetidae</taxon>
        <taxon>Hypocreales</taxon>
        <taxon>Nectriaceae</taxon>
        <taxon>Fusarium</taxon>
        <taxon>Fusarium oxysporum species complex</taxon>
    </lineage>
</organism>
<dbReference type="EMBL" id="SRMI01000007">
    <property type="protein sequence ID" value="TVY65818.1"/>
    <property type="molecule type" value="Genomic_DNA"/>
</dbReference>
<dbReference type="Proteomes" id="UP000320707">
    <property type="component" value="Unassembled WGS sequence"/>
</dbReference>
<comment type="caution">
    <text evidence="6">The sequence shown here is derived from an EMBL/GenBank/DDBJ whole genome shotgun (WGS) entry which is preliminary data.</text>
</comment>